<gene>
    <name evidence="1" type="ORF">CGL56_17880</name>
</gene>
<name>A0A2G0CAP5_9BACT</name>
<dbReference type="EMBL" id="PDLO01000015">
    <property type="protein sequence ID" value="PHK97048.1"/>
    <property type="molecule type" value="Genomic_DNA"/>
</dbReference>
<keyword evidence="2" id="KW-1185">Reference proteome</keyword>
<evidence type="ECO:0000313" key="2">
    <source>
        <dbReference type="Proteomes" id="UP000226437"/>
    </source>
</evidence>
<reference evidence="1 2" key="1">
    <citation type="submission" date="2017-10" db="EMBL/GenBank/DDBJ databases">
        <title>The draft genome sequence of Lewinella marina KCTC 32374.</title>
        <authorList>
            <person name="Wang K."/>
        </authorList>
    </citation>
    <scope>NUCLEOTIDE SEQUENCE [LARGE SCALE GENOMIC DNA]</scope>
    <source>
        <strain evidence="1 2">MKG-38</strain>
    </source>
</reference>
<accession>A0A2G0CAP5</accession>
<dbReference type="AlphaFoldDB" id="A0A2G0CAP5"/>
<organism evidence="1 2">
    <name type="scientific">Neolewinella marina</name>
    <dbReference type="NCBI Taxonomy" id="438751"/>
    <lineage>
        <taxon>Bacteria</taxon>
        <taxon>Pseudomonadati</taxon>
        <taxon>Bacteroidota</taxon>
        <taxon>Saprospiria</taxon>
        <taxon>Saprospirales</taxon>
        <taxon>Lewinellaceae</taxon>
        <taxon>Neolewinella</taxon>
    </lineage>
</organism>
<evidence type="ECO:0000313" key="1">
    <source>
        <dbReference type="EMBL" id="PHK97048.1"/>
    </source>
</evidence>
<proteinExistence type="predicted"/>
<dbReference type="Proteomes" id="UP000226437">
    <property type="component" value="Unassembled WGS sequence"/>
</dbReference>
<protein>
    <submittedName>
        <fullName evidence="1">Uncharacterized protein</fullName>
    </submittedName>
</protein>
<comment type="caution">
    <text evidence="1">The sequence shown here is derived from an EMBL/GenBank/DDBJ whole genome shotgun (WGS) entry which is preliminary data.</text>
</comment>
<sequence>MLVYHSEIATHYKHPCMKISIKTKALILLSQTFLGCDQSIPIQDRTTIETVETTRDTVYIAMIDEDDIDPTLILSQREWKVPEGIESNWEQAVETSHSYSVQFDDIDASVAITFTTLNKDSANFFIKELRVYNLVQNKEYIIATNISDQVNMGTKQAFNTYVMVGLQGILKEGQRSTLKLTGDVVAAYAKSGTVEPL</sequence>